<comment type="caution">
    <text evidence="2">The sequence shown here is derived from an EMBL/GenBank/DDBJ whole genome shotgun (WGS) entry which is preliminary data.</text>
</comment>
<proteinExistence type="predicted"/>
<reference evidence="2 3" key="1">
    <citation type="submission" date="2021-06" db="EMBL/GenBank/DDBJ databases">
        <authorList>
            <person name="Palmer J.M."/>
        </authorList>
    </citation>
    <scope>NUCLEOTIDE SEQUENCE [LARGE SCALE GENOMIC DNA]</scope>
    <source>
        <strain evidence="2 3">CL_MEX2019</strain>
        <tissue evidence="2">Muscle</tissue>
    </source>
</reference>
<evidence type="ECO:0000313" key="3">
    <source>
        <dbReference type="Proteomes" id="UP001352852"/>
    </source>
</evidence>
<name>A0ABU7DDT9_9TELE</name>
<evidence type="ECO:0000256" key="1">
    <source>
        <dbReference type="SAM" id="MobiDB-lite"/>
    </source>
</evidence>
<organism evidence="2 3">
    <name type="scientific">Characodon lateralis</name>
    <dbReference type="NCBI Taxonomy" id="208331"/>
    <lineage>
        <taxon>Eukaryota</taxon>
        <taxon>Metazoa</taxon>
        <taxon>Chordata</taxon>
        <taxon>Craniata</taxon>
        <taxon>Vertebrata</taxon>
        <taxon>Euteleostomi</taxon>
        <taxon>Actinopterygii</taxon>
        <taxon>Neopterygii</taxon>
        <taxon>Teleostei</taxon>
        <taxon>Neoteleostei</taxon>
        <taxon>Acanthomorphata</taxon>
        <taxon>Ovalentaria</taxon>
        <taxon>Atherinomorphae</taxon>
        <taxon>Cyprinodontiformes</taxon>
        <taxon>Goodeidae</taxon>
        <taxon>Characodon</taxon>
    </lineage>
</organism>
<feature type="region of interest" description="Disordered" evidence="1">
    <location>
        <begin position="1"/>
        <end position="27"/>
    </location>
</feature>
<keyword evidence="3" id="KW-1185">Reference proteome</keyword>
<feature type="compositionally biased region" description="Basic and acidic residues" evidence="1">
    <location>
        <begin position="1"/>
        <end position="10"/>
    </location>
</feature>
<dbReference type="EMBL" id="JAHUTJ010022195">
    <property type="protein sequence ID" value="MED6272645.1"/>
    <property type="molecule type" value="Genomic_DNA"/>
</dbReference>
<gene>
    <name evidence="2" type="ORF">CHARACLAT_032449</name>
</gene>
<feature type="compositionally biased region" description="Polar residues" evidence="1">
    <location>
        <begin position="12"/>
        <end position="27"/>
    </location>
</feature>
<evidence type="ECO:0000313" key="2">
    <source>
        <dbReference type="EMBL" id="MED6272645.1"/>
    </source>
</evidence>
<dbReference type="Proteomes" id="UP001352852">
    <property type="component" value="Unassembled WGS sequence"/>
</dbReference>
<accession>A0ABU7DDT9</accession>
<protein>
    <submittedName>
        <fullName evidence="2">Uncharacterized protein</fullName>
    </submittedName>
</protein>
<sequence length="75" mass="8308">MLRRASEPKPCRSSNESPFHSNLQPRCSSASSWEHLTHYSVSHSANRGKASSSIVAVQITPADLVQDLNHFNPCF</sequence>